<accession>A0A225DFT2</accession>
<sequence>MVPKETFAKASKFLDSVQTGSGSQYGYNSPGATPTLTAVGLLCRYYANGWGPNNPGMAKGVGYLLNTWKPTPARMDMYYYYYATQVLHFFEGAEWHRDWNPAMRDMLVKLQVPADKPALSGSWDPDSSWFGPHCGRLGQTCMSLLTLEVYYRHLPLYKRDNAGLKELERAR</sequence>
<dbReference type="InterPro" id="IPR008930">
    <property type="entry name" value="Terpenoid_cyclase/PrenylTrfase"/>
</dbReference>
<evidence type="ECO:0000313" key="1">
    <source>
        <dbReference type="EMBL" id="OWK36019.1"/>
    </source>
</evidence>
<reference evidence="2" key="1">
    <citation type="submission" date="2017-06" db="EMBL/GenBank/DDBJ databases">
        <title>Genome analysis of Fimbriiglobus ruber SP5, the first member of the order Planctomycetales with confirmed chitinolytic capability.</title>
        <authorList>
            <person name="Ravin N.V."/>
            <person name="Rakitin A.L."/>
            <person name="Ivanova A.A."/>
            <person name="Beletsky A.V."/>
            <person name="Kulichevskaya I.S."/>
            <person name="Mardanov A.V."/>
            <person name="Dedysh S.N."/>
        </authorList>
    </citation>
    <scope>NUCLEOTIDE SEQUENCE [LARGE SCALE GENOMIC DNA]</scope>
    <source>
        <strain evidence="2">SP5</strain>
    </source>
</reference>
<dbReference type="AlphaFoldDB" id="A0A225DFT2"/>
<comment type="caution">
    <text evidence="1">The sequence shown here is derived from an EMBL/GenBank/DDBJ whole genome shotgun (WGS) entry which is preliminary data.</text>
</comment>
<dbReference type="EMBL" id="NIDE01000017">
    <property type="protein sequence ID" value="OWK36019.1"/>
    <property type="molecule type" value="Genomic_DNA"/>
</dbReference>
<keyword evidence="2" id="KW-1185">Reference proteome</keyword>
<dbReference type="Proteomes" id="UP000214646">
    <property type="component" value="Unassembled WGS sequence"/>
</dbReference>
<dbReference type="SUPFAM" id="SSF48239">
    <property type="entry name" value="Terpenoid cyclases/Protein prenyltransferases"/>
    <property type="match status" value="1"/>
</dbReference>
<protein>
    <submittedName>
        <fullName evidence="1">Uncharacterized protein</fullName>
    </submittedName>
</protein>
<name>A0A225DFT2_9BACT</name>
<organism evidence="1 2">
    <name type="scientific">Fimbriiglobus ruber</name>
    <dbReference type="NCBI Taxonomy" id="1908690"/>
    <lineage>
        <taxon>Bacteria</taxon>
        <taxon>Pseudomonadati</taxon>
        <taxon>Planctomycetota</taxon>
        <taxon>Planctomycetia</taxon>
        <taxon>Gemmatales</taxon>
        <taxon>Gemmataceae</taxon>
        <taxon>Fimbriiglobus</taxon>
    </lineage>
</organism>
<evidence type="ECO:0000313" key="2">
    <source>
        <dbReference type="Proteomes" id="UP000214646"/>
    </source>
</evidence>
<gene>
    <name evidence="1" type="ORF">FRUB_08582</name>
</gene>
<proteinExistence type="predicted"/>